<dbReference type="AlphaFoldDB" id="A0ABD1L8Z4"/>
<sequence>MLLKFHVADFWRMQSFWLQMQGRLLARGSREWIGTIVHVSYAMFLLCFIGCWSVFYVSQFDQYCW</sequence>
<keyword evidence="1" id="KW-1133">Transmembrane helix</keyword>
<evidence type="ECO:0000313" key="3">
    <source>
        <dbReference type="Proteomes" id="UP001603857"/>
    </source>
</evidence>
<evidence type="ECO:0000256" key="1">
    <source>
        <dbReference type="SAM" id="Phobius"/>
    </source>
</evidence>
<name>A0ABD1L8Z4_9FABA</name>
<keyword evidence="1" id="KW-0472">Membrane</keyword>
<protein>
    <submittedName>
        <fullName evidence="2">Uncharacterized protein</fullName>
    </submittedName>
</protein>
<comment type="caution">
    <text evidence="2">The sequence shown here is derived from an EMBL/GenBank/DDBJ whole genome shotgun (WGS) entry which is preliminary data.</text>
</comment>
<accession>A0ABD1L8Z4</accession>
<dbReference type="Proteomes" id="UP001603857">
    <property type="component" value="Unassembled WGS sequence"/>
</dbReference>
<proteinExistence type="predicted"/>
<feature type="transmembrane region" description="Helical" evidence="1">
    <location>
        <begin position="32"/>
        <end position="55"/>
    </location>
</feature>
<evidence type="ECO:0000313" key="2">
    <source>
        <dbReference type="EMBL" id="KAL2319992.1"/>
    </source>
</evidence>
<dbReference type="EMBL" id="JBGMDY010000010">
    <property type="protein sequence ID" value="KAL2319992.1"/>
    <property type="molecule type" value="Genomic_DNA"/>
</dbReference>
<gene>
    <name evidence="2" type="ORF">Fmac_028961</name>
</gene>
<keyword evidence="1" id="KW-0812">Transmembrane</keyword>
<keyword evidence="3" id="KW-1185">Reference proteome</keyword>
<reference evidence="2 3" key="1">
    <citation type="submission" date="2024-08" db="EMBL/GenBank/DDBJ databases">
        <title>Insights into the chromosomal genome structure of Flemingia macrophylla.</title>
        <authorList>
            <person name="Ding Y."/>
            <person name="Zhao Y."/>
            <person name="Bi W."/>
            <person name="Wu M."/>
            <person name="Zhao G."/>
            <person name="Gong Y."/>
            <person name="Li W."/>
            <person name="Zhang P."/>
        </authorList>
    </citation>
    <scope>NUCLEOTIDE SEQUENCE [LARGE SCALE GENOMIC DNA]</scope>
    <source>
        <strain evidence="2">DYQJB</strain>
        <tissue evidence="2">Leaf</tissue>
    </source>
</reference>
<organism evidence="2 3">
    <name type="scientific">Flemingia macrophylla</name>
    <dbReference type="NCBI Taxonomy" id="520843"/>
    <lineage>
        <taxon>Eukaryota</taxon>
        <taxon>Viridiplantae</taxon>
        <taxon>Streptophyta</taxon>
        <taxon>Embryophyta</taxon>
        <taxon>Tracheophyta</taxon>
        <taxon>Spermatophyta</taxon>
        <taxon>Magnoliopsida</taxon>
        <taxon>eudicotyledons</taxon>
        <taxon>Gunneridae</taxon>
        <taxon>Pentapetalae</taxon>
        <taxon>rosids</taxon>
        <taxon>fabids</taxon>
        <taxon>Fabales</taxon>
        <taxon>Fabaceae</taxon>
        <taxon>Papilionoideae</taxon>
        <taxon>50 kb inversion clade</taxon>
        <taxon>NPAAA clade</taxon>
        <taxon>indigoferoid/millettioid clade</taxon>
        <taxon>Phaseoleae</taxon>
        <taxon>Flemingia</taxon>
    </lineage>
</organism>